<sequence>MADDEEDEFEVMAAALAEGAEVGFCRPGGPHDGVEDVSLRRHGDAFIAKRIDGTTLGVFASLTSALEAIEGELTGADDEA</sequence>
<accession>A0A4Q2U380</accession>
<name>A0A4Q2U380_9HYPH</name>
<keyword evidence="2" id="KW-1185">Reference proteome</keyword>
<evidence type="ECO:0000313" key="2">
    <source>
        <dbReference type="Proteomes" id="UP000290759"/>
    </source>
</evidence>
<dbReference type="Proteomes" id="UP000290759">
    <property type="component" value="Unassembled WGS sequence"/>
</dbReference>
<proteinExistence type="predicted"/>
<dbReference type="EMBL" id="QYBB01000064">
    <property type="protein sequence ID" value="RYC29185.1"/>
    <property type="molecule type" value="Genomic_DNA"/>
</dbReference>
<dbReference type="RefSeq" id="WP_129229740.1">
    <property type="nucleotide sequence ID" value="NZ_QYBB01000064.1"/>
</dbReference>
<dbReference type="AlphaFoldDB" id="A0A4Q2U380"/>
<reference evidence="1 2" key="1">
    <citation type="submission" date="2018-12" db="EMBL/GenBank/DDBJ databases">
        <authorList>
            <person name="Grouzdev D.S."/>
            <person name="Krutkina M.S."/>
        </authorList>
    </citation>
    <scope>NUCLEOTIDE SEQUENCE [LARGE SCALE GENOMIC DNA]</scope>
    <source>
        <strain evidence="1 2">RmlP026</strain>
    </source>
</reference>
<protein>
    <submittedName>
        <fullName evidence="1">Uncharacterized protein</fullName>
    </submittedName>
</protein>
<gene>
    <name evidence="1" type="ORF">D3273_25305</name>
</gene>
<reference evidence="1 2" key="2">
    <citation type="submission" date="2019-02" db="EMBL/GenBank/DDBJ databases">
        <title>'Lichenibacterium ramalinii' gen. nov. sp. nov., 'Lichenibacterium minor' gen. nov. sp. nov.</title>
        <authorList>
            <person name="Pankratov T."/>
        </authorList>
    </citation>
    <scope>NUCLEOTIDE SEQUENCE [LARGE SCALE GENOMIC DNA]</scope>
    <source>
        <strain evidence="1 2">RmlP026</strain>
    </source>
</reference>
<evidence type="ECO:0000313" key="1">
    <source>
        <dbReference type="EMBL" id="RYC29185.1"/>
    </source>
</evidence>
<organism evidence="1 2">
    <name type="scientific">Lichenibacterium minor</name>
    <dbReference type="NCBI Taxonomy" id="2316528"/>
    <lineage>
        <taxon>Bacteria</taxon>
        <taxon>Pseudomonadati</taxon>
        <taxon>Pseudomonadota</taxon>
        <taxon>Alphaproteobacteria</taxon>
        <taxon>Hyphomicrobiales</taxon>
        <taxon>Lichenihabitantaceae</taxon>
        <taxon>Lichenibacterium</taxon>
    </lineage>
</organism>
<comment type="caution">
    <text evidence="1">The sequence shown here is derived from an EMBL/GenBank/DDBJ whole genome shotgun (WGS) entry which is preliminary data.</text>
</comment>